<accession>G9E663</accession>
<dbReference type="Proteomes" id="UP000232710">
    <property type="component" value="Segment"/>
</dbReference>
<sequence>MRNFSRAELISTLSMMLCTVENNPDMEVRKTMALSIFEVTVSYYNLLTQEKGDKKLIQTFYDKAKGRSDSRFTKYVHKFEELTRPPPPPLRRSARLLKN</sequence>
<protein>
    <submittedName>
        <fullName evidence="1">Uncharacterized protein</fullName>
    </submittedName>
</protein>
<evidence type="ECO:0000313" key="1">
    <source>
        <dbReference type="EMBL" id="AET84890.1"/>
    </source>
</evidence>
<organism evidence="1 2">
    <name type="scientific">Micromonas pusilla virus SP1</name>
    <name type="common">MpV-SP1</name>
    <dbReference type="NCBI Taxonomy" id="373996"/>
    <lineage>
        <taxon>Viruses</taxon>
        <taxon>Varidnaviria</taxon>
        <taxon>Bamfordvirae</taxon>
        <taxon>Nucleocytoviricota</taxon>
        <taxon>Megaviricetes</taxon>
        <taxon>Algavirales</taxon>
        <taxon>Phycodnaviridae</taxon>
        <taxon>Prasinovirus</taxon>
        <taxon>Prasinovirus micromonas</taxon>
    </lineage>
</organism>
<proteinExistence type="predicted"/>
<dbReference type="EMBL" id="JF974320">
    <property type="protein sequence ID" value="AET84890.1"/>
    <property type="molecule type" value="Genomic_DNA"/>
</dbReference>
<evidence type="ECO:0000313" key="2">
    <source>
        <dbReference type="Proteomes" id="UP000232710"/>
    </source>
</evidence>
<keyword evidence="2" id="KW-1185">Reference proteome</keyword>
<gene>
    <name evidence="1" type="ORF">MPXG_00092</name>
</gene>
<reference evidence="1 2" key="1">
    <citation type="submission" date="2010-12" db="EMBL/GenBank/DDBJ databases">
        <title>The Genome Sequence of Micromonas pusilla virus SP1.</title>
        <authorList>
            <consortium name="The Broad Institute Genome Sequencing Platform"/>
            <person name="Henn M.R."/>
            <person name="Suttle C."/>
            <person name="Winget D."/>
            <person name="Chan A."/>
            <person name="Levin J."/>
            <person name="Malboeuf C."/>
            <person name="Casali M."/>
            <person name="Russ C."/>
            <person name="Lennon N."/>
            <person name="Chapman S.B."/>
            <person name="Erlich R."/>
            <person name="Young S.K."/>
            <person name="Yandava C."/>
            <person name="Zeng Q."/>
            <person name="Alvarado L."/>
            <person name="Anderson S."/>
            <person name="Berlin A."/>
            <person name="Chen Z."/>
            <person name="Freedman E."/>
            <person name="Gellesch M."/>
            <person name="Goldberg J."/>
            <person name="Green L."/>
            <person name="Griggs A."/>
            <person name="Gujja S."/>
            <person name="Heilman E.R."/>
            <person name="Heiman D."/>
            <person name="Hollinger A."/>
            <person name="Howarth C."/>
            <person name="Larson L."/>
            <person name="Mehta T."/>
            <person name="Pearson M."/>
            <person name="Roberts A."/>
            <person name="Ryan E."/>
            <person name="Saif S."/>
            <person name="Shea T."/>
            <person name="Shenoy N."/>
            <person name="Sisk P."/>
            <person name="Stolte C."/>
            <person name="Sykes S."/>
            <person name="White J."/>
            <person name="Haas B."/>
            <person name="Nusbaum C."/>
            <person name="Birren B."/>
        </authorList>
    </citation>
    <scope>NUCLEOTIDE SEQUENCE [LARGE SCALE GENOMIC DNA]</scope>
    <source>
        <strain evidence="1 2">SP1</strain>
    </source>
</reference>
<organismHost>
    <name type="scientific">Micromonas pusilla</name>
    <name type="common">Picoplanktonic green alga</name>
    <name type="synonym">Chromulina pusilla</name>
    <dbReference type="NCBI Taxonomy" id="38833"/>
</organismHost>
<name>G9E663_MPSP1</name>